<keyword evidence="9" id="KW-1133">Transmembrane helix</keyword>
<evidence type="ECO:0000256" key="1">
    <source>
        <dbReference type="ARBA" id="ARBA00022670"/>
    </source>
</evidence>
<sequence>MFRTVSRIEGVTSITYLLLVIGVMGGVLTFLFVTCISRIVFGDFYQSEHEELVTRFDRYRRQAQIRGPGVVASKVLNYFFDAHITANKILVTDQGTKCLFKRYQDGKGLQTLYLGCGYYGGAAHEIGHALWLDHTHNRHDRDLYLDVNDENIRREYYSVANNYPGLTPQIYAQQYKKLTTSQNENYGLPYDYGSIMHYGSSGPNPTMTPKDKKYHRTTGSPLISFTDLAMVNKHFNCEVKCARDPSSAKCANHGFPNPNNCRICVCPSGYGGPLCEDKPDKCGQVLNATKTWKNVAREIYNKKVHGDYFRCTNWIKSPKGTKIEVEVLEMHRLLPWYAQGCVVAGIELKTNADQRLTGHRFCSEDDVGMKLKSESNLVPFITYSMHTINKLHVKLRYRYVQ</sequence>
<dbReference type="InterPro" id="IPR006026">
    <property type="entry name" value="Peptidase_Metallo"/>
</dbReference>
<dbReference type="PANTHER" id="PTHR10127:SF780">
    <property type="entry name" value="METALLOENDOPEPTIDASE"/>
    <property type="match status" value="1"/>
</dbReference>
<keyword evidence="5 7" id="KW-0482">Metalloprotease</keyword>
<evidence type="ECO:0000313" key="12">
    <source>
        <dbReference type="Proteomes" id="UP000252519"/>
    </source>
</evidence>
<evidence type="ECO:0000256" key="2">
    <source>
        <dbReference type="ARBA" id="ARBA00022723"/>
    </source>
</evidence>
<dbReference type="EMBL" id="JOJR01000045">
    <property type="protein sequence ID" value="RCN48536.1"/>
    <property type="molecule type" value="Genomic_DNA"/>
</dbReference>
<feature type="binding site" evidence="7">
    <location>
        <position position="124"/>
    </location>
    <ligand>
        <name>Zn(2+)</name>
        <dbReference type="ChEBI" id="CHEBI:29105"/>
        <note>catalytic</note>
    </ligand>
</feature>
<dbReference type="InterPro" id="IPR001506">
    <property type="entry name" value="Peptidase_M12A"/>
</dbReference>
<name>A0A368GVZ1_ANCCA</name>
<evidence type="ECO:0000256" key="9">
    <source>
        <dbReference type="SAM" id="Phobius"/>
    </source>
</evidence>
<dbReference type="SUPFAM" id="SSF55486">
    <property type="entry name" value="Metalloproteases ('zincins'), catalytic domain"/>
    <property type="match status" value="1"/>
</dbReference>
<dbReference type="PRINTS" id="PR00480">
    <property type="entry name" value="ASTACIN"/>
</dbReference>
<reference evidence="11 12" key="1">
    <citation type="submission" date="2014-10" db="EMBL/GenBank/DDBJ databases">
        <title>Draft genome of the hookworm Ancylostoma caninum.</title>
        <authorList>
            <person name="Mitreva M."/>
        </authorList>
    </citation>
    <scope>NUCLEOTIDE SEQUENCE [LARGE SCALE GENOMIC DNA]</scope>
    <source>
        <strain evidence="11 12">Baltimore</strain>
    </source>
</reference>
<gene>
    <name evidence="11" type="ORF">ANCCAN_05361</name>
</gene>
<evidence type="ECO:0000256" key="5">
    <source>
        <dbReference type="ARBA" id="ARBA00023049"/>
    </source>
</evidence>
<dbReference type="SMART" id="SM00235">
    <property type="entry name" value="ZnMc"/>
    <property type="match status" value="1"/>
</dbReference>
<dbReference type="Proteomes" id="UP000252519">
    <property type="component" value="Unassembled WGS sequence"/>
</dbReference>
<feature type="active site" evidence="7">
    <location>
        <position position="125"/>
    </location>
</feature>
<feature type="binding site" evidence="7">
    <location>
        <position position="128"/>
    </location>
    <ligand>
        <name>Zn(2+)</name>
        <dbReference type="ChEBI" id="CHEBI:29105"/>
        <note>catalytic</note>
    </ligand>
</feature>
<evidence type="ECO:0000256" key="7">
    <source>
        <dbReference type="PROSITE-ProRule" id="PRU01211"/>
    </source>
</evidence>
<dbReference type="InterPro" id="IPR000742">
    <property type="entry name" value="EGF"/>
</dbReference>
<keyword evidence="9" id="KW-0812">Transmembrane</keyword>
<keyword evidence="6" id="KW-1015">Disulfide bond</keyword>
<keyword evidence="1 7" id="KW-0645">Protease</keyword>
<dbReference type="PROSITE" id="PS51864">
    <property type="entry name" value="ASTACIN"/>
    <property type="match status" value="1"/>
</dbReference>
<dbReference type="InterPro" id="IPR024079">
    <property type="entry name" value="MetalloPept_cat_dom_sf"/>
</dbReference>
<organism evidence="11 12">
    <name type="scientific">Ancylostoma caninum</name>
    <name type="common">Dog hookworm</name>
    <dbReference type="NCBI Taxonomy" id="29170"/>
    <lineage>
        <taxon>Eukaryota</taxon>
        <taxon>Metazoa</taxon>
        <taxon>Ecdysozoa</taxon>
        <taxon>Nematoda</taxon>
        <taxon>Chromadorea</taxon>
        <taxon>Rhabditida</taxon>
        <taxon>Rhabditina</taxon>
        <taxon>Rhabditomorpha</taxon>
        <taxon>Strongyloidea</taxon>
        <taxon>Ancylostomatidae</taxon>
        <taxon>Ancylostomatinae</taxon>
        <taxon>Ancylostoma</taxon>
    </lineage>
</organism>
<evidence type="ECO:0000256" key="3">
    <source>
        <dbReference type="ARBA" id="ARBA00022801"/>
    </source>
</evidence>
<evidence type="ECO:0000256" key="8">
    <source>
        <dbReference type="RuleBase" id="RU361183"/>
    </source>
</evidence>
<dbReference type="PROSITE" id="PS00022">
    <property type="entry name" value="EGF_1"/>
    <property type="match status" value="1"/>
</dbReference>
<comment type="caution">
    <text evidence="7">Lacks conserved residue(s) required for the propagation of feature annotation.</text>
</comment>
<dbReference type="GO" id="GO:0008270">
    <property type="term" value="F:zinc ion binding"/>
    <property type="evidence" value="ECO:0007669"/>
    <property type="project" value="UniProtKB-UniRule"/>
</dbReference>
<keyword evidence="9" id="KW-0472">Membrane</keyword>
<evidence type="ECO:0000313" key="11">
    <source>
        <dbReference type="EMBL" id="RCN48536.1"/>
    </source>
</evidence>
<dbReference type="PANTHER" id="PTHR10127">
    <property type="entry name" value="DISCOIDIN, CUB, EGF, LAMININ , AND ZINC METALLOPROTEASE DOMAIN CONTAINING"/>
    <property type="match status" value="1"/>
</dbReference>
<keyword evidence="3 7" id="KW-0378">Hydrolase</keyword>
<dbReference type="OrthoDB" id="5780917at2759"/>
<feature type="binding site" evidence="7">
    <location>
        <position position="134"/>
    </location>
    <ligand>
        <name>Zn(2+)</name>
        <dbReference type="ChEBI" id="CHEBI:29105"/>
        <note>catalytic</note>
    </ligand>
</feature>
<dbReference type="EC" id="3.4.24.-" evidence="8"/>
<evidence type="ECO:0000256" key="6">
    <source>
        <dbReference type="ARBA" id="ARBA00023157"/>
    </source>
</evidence>
<comment type="cofactor">
    <cofactor evidence="7 8">
        <name>Zn(2+)</name>
        <dbReference type="ChEBI" id="CHEBI:29105"/>
    </cofactor>
    <text evidence="7 8">Binds 1 zinc ion per subunit.</text>
</comment>
<comment type="caution">
    <text evidence="11">The sequence shown here is derived from an EMBL/GenBank/DDBJ whole genome shotgun (WGS) entry which is preliminary data.</text>
</comment>
<accession>A0A368GVZ1</accession>
<protein>
    <recommendedName>
        <fullName evidence="8">Metalloendopeptidase</fullName>
        <ecNumber evidence="8">3.4.24.-</ecNumber>
    </recommendedName>
</protein>
<dbReference type="PROSITE" id="PS01186">
    <property type="entry name" value="EGF_2"/>
    <property type="match status" value="1"/>
</dbReference>
<dbReference type="GO" id="GO:0004222">
    <property type="term" value="F:metalloendopeptidase activity"/>
    <property type="evidence" value="ECO:0007669"/>
    <property type="project" value="UniProtKB-UniRule"/>
</dbReference>
<dbReference type="GO" id="GO:0006508">
    <property type="term" value="P:proteolysis"/>
    <property type="evidence" value="ECO:0007669"/>
    <property type="project" value="UniProtKB-KW"/>
</dbReference>
<dbReference type="Gene3D" id="3.40.390.10">
    <property type="entry name" value="Collagenase (Catalytic Domain)"/>
    <property type="match status" value="1"/>
</dbReference>
<evidence type="ECO:0000259" key="10">
    <source>
        <dbReference type="PROSITE" id="PS51864"/>
    </source>
</evidence>
<dbReference type="AlphaFoldDB" id="A0A368GVZ1"/>
<keyword evidence="2 7" id="KW-0479">Metal-binding</keyword>
<evidence type="ECO:0000256" key="4">
    <source>
        <dbReference type="ARBA" id="ARBA00022833"/>
    </source>
</evidence>
<dbReference type="Pfam" id="PF01400">
    <property type="entry name" value="Astacin"/>
    <property type="match status" value="1"/>
</dbReference>
<feature type="transmembrane region" description="Helical" evidence="9">
    <location>
        <begin position="12"/>
        <end position="33"/>
    </location>
</feature>
<keyword evidence="12" id="KW-1185">Reference proteome</keyword>
<feature type="domain" description="Peptidase M12A" evidence="10">
    <location>
        <begin position="112"/>
        <end position="238"/>
    </location>
</feature>
<keyword evidence="4 7" id="KW-0862">Zinc</keyword>
<proteinExistence type="predicted"/>